<dbReference type="InterPro" id="IPR001753">
    <property type="entry name" value="Enoyl-CoA_hydra/iso"/>
</dbReference>
<dbReference type="InterPro" id="IPR029045">
    <property type="entry name" value="ClpP/crotonase-like_dom_sf"/>
</dbReference>
<organism evidence="1 2">
    <name type="scientific">Actinoallomurus oryzae</name>
    <dbReference type="NCBI Taxonomy" id="502180"/>
    <lineage>
        <taxon>Bacteria</taxon>
        <taxon>Bacillati</taxon>
        <taxon>Actinomycetota</taxon>
        <taxon>Actinomycetes</taxon>
        <taxon>Streptosporangiales</taxon>
        <taxon>Thermomonosporaceae</taxon>
        <taxon>Actinoallomurus</taxon>
    </lineage>
</organism>
<proteinExistence type="predicted"/>
<evidence type="ECO:0000313" key="1">
    <source>
        <dbReference type="EMBL" id="GAA4519128.1"/>
    </source>
</evidence>
<comment type="caution">
    <text evidence="1">The sequence shown here is derived from an EMBL/GenBank/DDBJ whole genome shotgun (WGS) entry which is preliminary data.</text>
</comment>
<dbReference type="Proteomes" id="UP001500503">
    <property type="component" value="Unassembled WGS sequence"/>
</dbReference>
<dbReference type="PANTHER" id="PTHR11941:SF54">
    <property type="entry name" value="ENOYL-COA HYDRATASE, MITOCHONDRIAL"/>
    <property type="match status" value="1"/>
</dbReference>
<dbReference type="Pfam" id="PF00378">
    <property type="entry name" value="ECH_1"/>
    <property type="match status" value="1"/>
</dbReference>
<dbReference type="PANTHER" id="PTHR11941">
    <property type="entry name" value="ENOYL-COA HYDRATASE-RELATED"/>
    <property type="match status" value="1"/>
</dbReference>
<name>A0ABP8R6H6_9ACTN</name>
<dbReference type="SUPFAM" id="SSF52096">
    <property type="entry name" value="ClpP/crotonase"/>
    <property type="match status" value="1"/>
</dbReference>
<keyword evidence="2" id="KW-1185">Reference proteome</keyword>
<dbReference type="RefSeq" id="WP_345475170.1">
    <property type="nucleotide sequence ID" value="NZ_BAABHF010000061.1"/>
</dbReference>
<dbReference type="CDD" id="cd06558">
    <property type="entry name" value="crotonase-like"/>
    <property type="match status" value="1"/>
</dbReference>
<reference evidence="2" key="1">
    <citation type="journal article" date="2019" name="Int. J. Syst. Evol. Microbiol.">
        <title>The Global Catalogue of Microorganisms (GCM) 10K type strain sequencing project: providing services to taxonomists for standard genome sequencing and annotation.</title>
        <authorList>
            <consortium name="The Broad Institute Genomics Platform"/>
            <consortium name="The Broad Institute Genome Sequencing Center for Infectious Disease"/>
            <person name="Wu L."/>
            <person name="Ma J."/>
        </authorList>
    </citation>
    <scope>NUCLEOTIDE SEQUENCE [LARGE SCALE GENOMIC DNA]</scope>
    <source>
        <strain evidence="2">JCM 17933</strain>
    </source>
</reference>
<evidence type="ECO:0000313" key="2">
    <source>
        <dbReference type="Proteomes" id="UP001500503"/>
    </source>
</evidence>
<dbReference type="Gene3D" id="3.90.226.10">
    <property type="entry name" value="2-enoyl-CoA Hydratase, Chain A, domain 1"/>
    <property type="match status" value="1"/>
</dbReference>
<gene>
    <name evidence="1" type="ORF">GCM10023191_094310</name>
</gene>
<accession>A0ABP8R6H6</accession>
<protein>
    <submittedName>
        <fullName evidence="1">Enoyl-CoA hydratase-related protein</fullName>
    </submittedName>
</protein>
<dbReference type="EMBL" id="BAABHF010000061">
    <property type="protein sequence ID" value="GAA4519128.1"/>
    <property type="molecule type" value="Genomic_DNA"/>
</dbReference>
<sequence>MTVRQPTTGEDVVVTVTGGVAEVVLNRPAKHNALSTRMREDLAATLAWASQDPEVRAVTLRGAGPSFCAGQDLREPRGPYPGARVALWTRVHGNLAAAVASCAVPTVAGLHGHVLGRGLDVALAADLRIAAEDTRLGYPEVDHAMVVGGGGARRLVRMVGEARAMEMLLCARTLDAETALSWGLVGKVVPAADLEGEVARLARSLTARSDLVLYAAKTGVRQATDAPEDAGAWTDTLFNVLSSAARPPAGTERDDGPAAT</sequence>